<organism evidence="1">
    <name type="scientific">viral metagenome</name>
    <dbReference type="NCBI Taxonomy" id="1070528"/>
    <lineage>
        <taxon>unclassified sequences</taxon>
        <taxon>metagenomes</taxon>
        <taxon>organismal metagenomes</taxon>
    </lineage>
</organism>
<name>A0A6C0AQ86_9ZZZZ</name>
<reference evidence="1" key="1">
    <citation type="journal article" date="2020" name="Nature">
        <title>Giant virus diversity and host interactions through global metagenomics.</title>
        <authorList>
            <person name="Schulz F."/>
            <person name="Roux S."/>
            <person name="Paez-Espino D."/>
            <person name="Jungbluth S."/>
            <person name="Walsh D.A."/>
            <person name="Denef V.J."/>
            <person name="McMahon K.D."/>
            <person name="Konstantinidis K.T."/>
            <person name="Eloe-Fadrosh E.A."/>
            <person name="Kyrpides N.C."/>
            <person name="Woyke T."/>
        </authorList>
    </citation>
    <scope>NUCLEOTIDE SEQUENCE</scope>
    <source>
        <strain evidence="1">GVMAG-S-1101164-72</strain>
    </source>
</reference>
<accession>A0A6C0AQ86</accession>
<evidence type="ECO:0000313" key="1">
    <source>
        <dbReference type="EMBL" id="QHS81852.1"/>
    </source>
</evidence>
<proteinExistence type="predicted"/>
<protein>
    <submittedName>
        <fullName evidence="1">Uncharacterized protein</fullName>
    </submittedName>
</protein>
<dbReference type="AlphaFoldDB" id="A0A6C0AQ86"/>
<sequence length="176" mass="20833">METLQPIFERRFKELLTMDLARQRLTEAVTLRLPPGSPNRCFPPERQFACDSEVYSPWPAHRPFPKFETIMKRWLDKPSPFPQIIKQVWIAAANSYSSVTNKPFVPYFMSMLLRGALDPVTKPANQIRKRIQLFSLIVDCFKYHPNYQIKIRKPILLLRLRELVKHVDCPDIYKIF</sequence>
<dbReference type="EMBL" id="MN740760">
    <property type="protein sequence ID" value="QHS81852.1"/>
    <property type="molecule type" value="Genomic_DNA"/>
</dbReference>